<dbReference type="STRING" id="105231.A0A1Y1IKS4"/>
<dbReference type="SUPFAM" id="SSF81901">
    <property type="entry name" value="HCP-like"/>
    <property type="match status" value="1"/>
</dbReference>
<dbReference type="Gene3D" id="1.25.40.10">
    <property type="entry name" value="Tetratricopeptide repeat domain"/>
    <property type="match status" value="1"/>
</dbReference>
<keyword evidence="3" id="KW-1185">Reference proteome</keyword>
<evidence type="ECO:0000313" key="2">
    <source>
        <dbReference type="EMBL" id="GAQ89741.1"/>
    </source>
</evidence>
<organism evidence="2 3">
    <name type="scientific">Klebsormidium nitens</name>
    <name type="common">Green alga</name>
    <name type="synonym">Ulothrix nitens</name>
    <dbReference type="NCBI Taxonomy" id="105231"/>
    <lineage>
        <taxon>Eukaryota</taxon>
        <taxon>Viridiplantae</taxon>
        <taxon>Streptophyta</taxon>
        <taxon>Klebsormidiophyceae</taxon>
        <taxon>Klebsormidiales</taxon>
        <taxon>Klebsormidiaceae</taxon>
        <taxon>Klebsormidium</taxon>
    </lineage>
</organism>
<accession>A0A1Y1IKS4</accession>
<dbReference type="PANTHER" id="PTHR43628:SF1">
    <property type="entry name" value="CHITIN SYNTHASE REGULATORY FACTOR 2-RELATED"/>
    <property type="match status" value="1"/>
</dbReference>
<dbReference type="Pfam" id="PF08238">
    <property type="entry name" value="Sel1"/>
    <property type="match status" value="3"/>
</dbReference>
<dbReference type="AlphaFoldDB" id="A0A1Y1IKS4"/>
<sequence length="161" mass="18431">EQRYAAAQYELGMRYNQGEGVDEVYSKAVEWYRKAAEQGYVVAQYELGMHYYKGEGIGRDFYKAVEWLRTAAEQGYAVAQYELGMRFYKGEGVGKDFSKAMEWYQKASEQECHNATVAMELLAKVVVANRVQIKMGLFRGISVVGLFVLISLIKMESEQEK</sequence>
<protein>
    <submittedName>
        <fullName evidence="2">Uncharacterized protein</fullName>
    </submittedName>
</protein>
<dbReference type="Proteomes" id="UP000054558">
    <property type="component" value="Unassembled WGS sequence"/>
</dbReference>
<keyword evidence="1" id="KW-1133">Transmembrane helix</keyword>
<keyword evidence="1" id="KW-0812">Transmembrane</keyword>
<dbReference type="InterPro" id="IPR006597">
    <property type="entry name" value="Sel1-like"/>
</dbReference>
<reference evidence="2 3" key="1">
    <citation type="journal article" date="2014" name="Nat. Commun.">
        <title>Klebsormidium flaccidum genome reveals primary factors for plant terrestrial adaptation.</title>
        <authorList>
            <person name="Hori K."/>
            <person name="Maruyama F."/>
            <person name="Fujisawa T."/>
            <person name="Togashi T."/>
            <person name="Yamamoto N."/>
            <person name="Seo M."/>
            <person name="Sato S."/>
            <person name="Yamada T."/>
            <person name="Mori H."/>
            <person name="Tajima N."/>
            <person name="Moriyama T."/>
            <person name="Ikeuchi M."/>
            <person name="Watanabe M."/>
            <person name="Wada H."/>
            <person name="Kobayashi K."/>
            <person name="Saito M."/>
            <person name="Masuda T."/>
            <person name="Sasaki-Sekimoto Y."/>
            <person name="Mashiguchi K."/>
            <person name="Awai K."/>
            <person name="Shimojima M."/>
            <person name="Masuda S."/>
            <person name="Iwai M."/>
            <person name="Nobusawa T."/>
            <person name="Narise T."/>
            <person name="Kondo S."/>
            <person name="Saito H."/>
            <person name="Sato R."/>
            <person name="Murakawa M."/>
            <person name="Ihara Y."/>
            <person name="Oshima-Yamada Y."/>
            <person name="Ohtaka K."/>
            <person name="Satoh M."/>
            <person name="Sonobe K."/>
            <person name="Ishii M."/>
            <person name="Ohtani R."/>
            <person name="Kanamori-Sato M."/>
            <person name="Honoki R."/>
            <person name="Miyazaki D."/>
            <person name="Mochizuki H."/>
            <person name="Umetsu J."/>
            <person name="Higashi K."/>
            <person name="Shibata D."/>
            <person name="Kamiya Y."/>
            <person name="Sato N."/>
            <person name="Nakamura Y."/>
            <person name="Tabata S."/>
            <person name="Ida S."/>
            <person name="Kurokawa K."/>
            <person name="Ohta H."/>
        </authorList>
    </citation>
    <scope>NUCLEOTIDE SEQUENCE [LARGE SCALE GENOMIC DNA]</scope>
    <source>
        <strain evidence="2 3">NIES-2285</strain>
    </source>
</reference>
<dbReference type="OMA" id="DEQAVYW"/>
<dbReference type="InterPro" id="IPR052945">
    <property type="entry name" value="Mitotic_Regulator"/>
</dbReference>
<proteinExistence type="predicted"/>
<evidence type="ECO:0000313" key="3">
    <source>
        <dbReference type="Proteomes" id="UP000054558"/>
    </source>
</evidence>
<feature type="non-terminal residue" evidence="2">
    <location>
        <position position="1"/>
    </location>
</feature>
<evidence type="ECO:0000256" key="1">
    <source>
        <dbReference type="SAM" id="Phobius"/>
    </source>
</evidence>
<feature type="transmembrane region" description="Helical" evidence="1">
    <location>
        <begin position="136"/>
        <end position="153"/>
    </location>
</feature>
<keyword evidence="1" id="KW-0472">Membrane</keyword>
<dbReference type="OrthoDB" id="1690854at2759"/>
<dbReference type="SMART" id="SM00671">
    <property type="entry name" value="SEL1"/>
    <property type="match status" value="3"/>
</dbReference>
<gene>
    <name evidence="2" type="ORF">KFL_005570010</name>
</gene>
<dbReference type="EMBL" id="DF237506">
    <property type="protein sequence ID" value="GAQ89741.1"/>
    <property type="molecule type" value="Genomic_DNA"/>
</dbReference>
<name>A0A1Y1IKS4_KLENI</name>
<dbReference type="InterPro" id="IPR011990">
    <property type="entry name" value="TPR-like_helical_dom_sf"/>
</dbReference>
<dbReference type="PANTHER" id="PTHR43628">
    <property type="entry name" value="ACTIVATOR OF C KINASE PROTEIN 1-RELATED"/>
    <property type="match status" value="1"/>
</dbReference>